<evidence type="ECO:0000313" key="7">
    <source>
        <dbReference type="Proteomes" id="UP000663879"/>
    </source>
</evidence>
<evidence type="ECO:0000256" key="3">
    <source>
        <dbReference type="PIRSR" id="PIRSR633697-1"/>
    </source>
</evidence>
<name>A0A814MM95_9BILA</name>
<dbReference type="AlphaFoldDB" id="A0A814MM95"/>
<evidence type="ECO:0000256" key="4">
    <source>
        <dbReference type="RuleBase" id="RU004328"/>
    </source>
</evidence>
<feature type="active site" evidence="3">
    <location>
        <position position="127"/>
    </location>
</feature>
<dbReference type="InterPro" id="IPR033697">
    <property type="entry name" value="Ribonuclease_T2_eukaryotic"/>
</dbReference>
<dbReference type="InterPro" id="IPR001568">
    <property type="entry name" value="RNase_T2-like"/>
</dbReference>
<comment type="caution">
    <text evidence="6">The sequence shown here is derived from an EMBL/GenBank/DDBJ whole genome shotgun (WGS) entry which is preliminary data.</text>
</comment>
<dbReference type="PROSITE" id="PS00531">
    <property type="entry name" value="RNASE_T2_2"/>
    <property type="match status" value="1"/>
</dbReference>
<dbReference type="InterPro" id="IPR018188">
    <property type="entry name" value="RNase_T2_His_AS_1"/>
</dbReference>
<dbReference type="PROSITE" id="PS00530">
    <property type="entry name" value="RNASE_T2_1"/>
    <property type="match status" value="1"/>
</dbReference>
<dbReference type="GO" id="GO:0003723">
    <property type="term" value="F:RNA binding"/>
    <property type="evidence" value="ECO:0007669"/>
    <property type="project" value="InterPro"/>
</dbReference>
<feature type="active site" evidence="3">
    <location>
        <position position="131"/>
    </location>
</feature>
<evidence type="ECO:0000313" key="6">
    <source>
        <dbReference type="EMBL" id="CAF1081389.1"/>
    </source>
</evidence>
<keyword evidence="7" id="KW-1185">Reference proteome</keyword>
<comment type="similarity">
    <text evidence="1 4">Belongs to the RNase T2 family.</text>
</comment>
<gene>
    <name evidence="6" type="ORF">OXX778_LOCUS20209</name>
</gene>
<feature type="signal peptide" evidence="5">
    <location>
        <begin position="1"/>
        <end position="20"/>
    </location>
</feature>
<dbReference type="GO" id="GO:0006401">
    <property type="term" value="P:RNA catabolic process"/>
    <property type="evidence" value="ECO:0007669"/>
    <property type="project" value="TreeGrafter"/>
</dbReference>
<evidence type="ECO:0000256" key="2">
    <source>
        <dbReference type="ARBA" id="ARBA00023157"/>
    </source>
</evidence>
<dbReference type="CDD" id="cd01061">
    <property type="entry name" value="RNase_T2_euk"/>
    <property type="match status" value="1"/>
</dbReference>
<evidence type="ECO:0000256" key="1">
    <source>
        <dbReference type="ARBA" id="ARBA00007469"/>
    </source>
</evidence>
<dbReference type="OrthoDB" id="435754at2759"/>
<dbReference type="InterPro" id="IPR033130">
    <property type="entry name" value="RNase_T2_His_AS_2"/>
</dbReference>
<protein>
    <submittedName>
        <fullName evidence="6">Uncharacterized protein</fullName>
    </submittedName>
</protein>
<keyword evidence="2" id="KW-1015">Disulfide bond</keyword>
<dbReference type="GO" id="GO:0033897">
    <property type="term" value="F:ribonuclease T2 activity"/>
    <property type="evidence" value="ECO:0007669"/>
    <property type="project" value="InterPro"/>
</dbReference>
<dbReference type="InterPro" id="IPR036430">
    <property type="entry name" value="RNase_T2-like_sf"/>
</dbReference>
<dbReference type="GO" id="GO:0005576">
    <property type="term" value="C:extracellular region"/>
    <property type="evidence" value="ECO:0007669"/>
    <property type="project" value="TreeGrafter"/>
</dbReference>
<accession>A0A814MM95</accession>
<proteinExistence type="inferred from homology"/>
<evidence type="ECO:0000256" key="5">
    <source>
        <dbReference type="SAM" id="SignalP"/>
    </source>
</evidence>
<reference evidence="6" key="1">
    <citation type="submission" date="2021-02" db="EMBL/GenBank/DDBJ databases">
        <authorList>
            <person name="Nowell W R."/>
        </authorList>
    </citation>
    <scope>NUCLEOTIDE SEQUENCE</scope>
    <source>
        <strain evidence="6">Ploen Becks lab</strain>
    </source>
</reference>
<feature type="chain" id="PRO_5032684520" evidence="5">
    <location>
        <begin position="21"/>
        <end position="270"/>
    </location>
</feature>
<dbReference type="Pfam" id="PF00445">
    <property type="entry name" value="Ribonuclease_T2"/>
    <property type="match status" value="1"/>
</dbReference>
<dbReference type="PANTHER" id="PTHR11240:SF22">
    <property type="entry name" value="RIBONUCLEASE T2"/>
    <property type="match status" value="1"/>
</dbReference>
<feature type="active site" evidence="3">
    <location>
        <position position="74"/>
    </location>
</feature>
<dbReference type="Proteomes" id="UP000663879">
    <property type="component" value="Unassembled WGS sequence"/>
</dbReference>
<keyword evidence="5" id="KW-0732">Signal</keyword>
<dbReference type="Gene3D" id="3.90.730.10">
    <property type="entry name" value="Ribonuclease T2-like"/>
    <property type="match status" value="1"/>
</dbReference>
<dbReference type="EMBL" id="CAJNOC010006595">
    <property type="protein sequence ID" value="CAF1081389.1"/>
    <property type="molecule type" value="Genomic_DNA"/>
</dbReference>
<organism evidence="6 7">
    <name type="scientific">Brachionus calyciflorus</name>
    <dbReference type="NCBI Taxonomy" id="104777"/>
    <lineage>
        <taxon>Eukaryota</taxon>
        <taxon>Metazoa</taxon>
        <taxon>Spiralia</taxon>
        <taxon>Gnathifera</taxon>
        <taxon>Rotifera</taxon>
        <taxon>Eurotatoria</taxon>
        <taxon>Monogononta</taxon>
        <taxon>Pseudotrocha</taxon>
        <taxon>Ploima</taxon>
        <taxon>Brachionidae</taxon>
        <taxon>Brachionus</taxon>
    </lineage>
</organism>
<sequence>MLKYNLLAISLLWLIVPSDQRSNSFYFNSLKTSVGGPTDFDYLIFRQIWPASSCMFPGPNTCTIDPVISTWVVHGLWPSIKTEIGPSFCNKSVPFDFGTVKWLLPELLQYWPNLYTNTPLESFWKHEWEKHGTCALTLPQIQDQSDYFNVTLGLRNKFDFGPALKKLNIEPDDKLLYDLDKIKYAIRNYFRVEPMIVCYVLKDSDVQYLSQMQVCLSKDFQLVDCEFKAIELAKIAIDNKAQEIQCQPGIPIHYPTIKYTKSQLFKFKQN</sequence>
<dbReference type="PANTHER" id="PTHR11240">
    <property type="entry name" value="RIBONUCLEASE T2"/>
    <property type="match status" value="1"/>
</dbReference>
<dbReference type="SUPFAM" id="SSF55895">
    <property type="entry name" value="Ribonuclease Rh-like"/>
    <property type="match status" value="1"/>
</dbReference>